<dbReference type="InterPro" id="IPR052544">
    <property type="entry name" value="Bacteriocin_Proc_Enz"/>
</dbReference>
<sequence length="285" mass="31528">MQRSKQPKVKKNTNNEELVKPSYEYANYDIDCLYEIFNENSKYYRATMTGIGMRIANFLTNPSTIKLHISGVKNYGSFKTLELPEPPDAPQLPLTAALAQRRSKPAFGKPISAEELSSLLKLSLATNYKTIPSFAPDEVMYRKPFASGGGLYPVEFYVVIVDVIGLPACVAHFDWINNQLKIIREINKEEVNAVMTLPFAAGEEPSAIIFMSGVFQRSTNKYGNKGYKFAMIEAGCAGQTLQLVATSLGLNSLFWSSFFDDEAENLLGIDGVNESVITSFVVGKA</sequence>
<feature type="domain" description="Nitroreductase" evidence="1">
    <location>
        <begin position="99"/>
        <end position="284"/>
    </location>
</feature>
<organism evidence="2 3">
    <name type="scientific">Undibacterium flavidum</name>
    <dbReference type="NCBI Taxonomy" id="2762297"/>
    <lineage>
        <taxon>Bacteria</taxon>
        <taxon>Pseudomonadati</taxon>
        <taxon>Pseudomonadota</taxon>
        <taxon>Betaproteobacteria</taxon>
        <taxon>Burkholderiales</taxon>
        <taxon>Oxalobacteraceae</taxon>
        <taxon>Undibacterium</taxon>
    </lineage>
</organism>
<dbReference type="InterPro" id="IPR000415">
    <property type="entry name" value="Nitroreductase-like"/>
</dbReference>
<accession>A0ABR6YAZ0</accession>
<gene>
    <name evidence="2" type="ORF">H8K55_09405</name>
</gene>
<evidence type="ECO:0000313" key="2">
    <source>
        <dbReference type="EMBL" id="MBC3873805.1"/>
    </source>
</evidence>
<protein>
    <submittedName>
        <fullName evidence="2">SagB/ThcOx family dehydrogenase</fullName>
    </submittedName>
</protein>
<dbReference type="PANTHER" id="PTHR43745:SF2">
    <property type="entry name" value="NITROREDUCTASE MJ1384-RELATED"/>
    <property type="match status" value="1"/>
</dbReference>
<dbReference type="Pfam" id="PF00881">
    <property type="entry name" value="Nitroreductase"/>
    <property type="match status" value="1"/>
</dbReference>
<dbReference type="NCBIfam" id="TIGR03605">
    <property type="entry name" value="antibiot_sagB"/>
    <property type="match status" value="1"/>
</dbReference>
<dbReference type="CDD" id="cd02142">
    <property type="entry name" value="McbC_SagB-like_oxidoreductase"/>
    <property type="match status" value="1"/>
</dbReference>
<evidence type="ECO:0000313" key="3">
    <source>
        <dbReference type="Proteomes" id="UP000624279"/>
    </source>
</evidence>
<comment type="caution">
    <text evidence="2">The sequence shown here is derived from an EMBL/GenBank/DDBJ whole genome shotgun (WGS) entry which is preliminary data.</text>
</comment>
<dbReference type="InterPro" id="IPR020051">
    <property type="entry name" value="SagB-type_dehydrogenase"/>
</dbReference>
<dbReference type="EMBL" id="JACOGA010000007">
    <property type="protein sequence ID" value="MBC3873805.1"/>
    <property type="molecule type" value="Genomic_DNA"/>
</dbReference>
<evidence type="ECO:0000259" key="1">
    <source>
        <dbReference type="Pfam" id="PF00881"/>
    </source>
</evidence>
<dbReference type="Gene3D" id="3.40.109.10">
    <property type="entry name" value="NADH Oxidase"/>
    <property type="match status" value="1"/>
</dbReference>
<keyword evidence="3" id="KW-1185">Reference proteome</keyword>
<dbReference type="PANTHER" id="PTHR43745">
    <property type="entry name" value="NITROREDUCTASE MJ1384-RELATED"/>
    <property type="match status" value="1"/>
</dbReference>
<dbReference type="Proteomes" id="UP000624279">
    <property type="component" value="Unassembled WGS sequence"/>
</dbReference>
<dbReference type="RefSeq" id="WP_186941828.1">
    <property type="nucleotide sequence ID" value="NZ_JACOGA010000007.1"/>
</dbReference>
<dbReference type="SUPFAM" id="SSF55469">
    <property type="entry name" value="FMN-dependent nitroreductase-like"/>
    <property type="match status" value="1"/>
</dbReference>
<name>A0ABR6YAZ0_9BURK</name>
<proteinExistence type="predicted"/>
<reference evidence="2 3" key="1">
    <citation type="submission" date="2020-08" db="EMBL/GenBank/DDBJ databases">
        <title>Novel species isolated from subtropical streams in China.</title>
        <authorList>
            <person name="Lu H."/>
        </authorList>
    </citation>
    <scope>NUCLEOTIDE SEQUENCE [LARGE SCALE GENOMIC DNA]</scope>
    <source>
        <strain evidence="2 3">LX15W</strain>
    </source>
</reference>
<dbReference type="InterPro" id="IPR029479">
    <property type="entry name" value="Nitroreductase"/>
</dbReference>